<organism evidence="1 2">
    <name type="scientific">Polaribacter pacificus</name>
    <dbReference type="NCBI Taxonomy" id="1775173"/>
    <lineage>
        <taxon>Bacteria</taxon>
        <taxon>Pseudomonadati</taxon>
        <taxon>Bacteroidota</taxon>
        <taxon>Flavobacteriia</taxon>
        <taxon>Flavobacteriales</taxon>
        <taxon>Flavobacteriaceae</taxon>
    </lineage>
</organism>
<reference evidence="1" key="1">
    <citation type="journal article" date="2014" name="Int. J. Syst. Evol. Microbiol.">
        <title>Complete genome sequence of Corynebacterium casei LMG S-19264T (=DSM 44701T), isolated from a smear-ripened cheese.</title>
        <authorList>
            <consortium name="US DOE Joint Genome Institute (JGI-PGF)"/>
            <person name="Walter F."/>
            <person name="Albersmeier A."/>
            <person name="Kalinowski J."/>
            <person name="Ruckert C."/>
        </authorList>
    </citation>
    <scope>NUCLEOTIDE SEQUENCE</scope>
    <source>
        <strain evidence="1">CGMCC 1.15763</strain>
    </source>
</reference>
<comment type="caution">
    <text evidence="1">The sequence shown here is derived from an EMBL/GenBank/DDBJ whole genome shotgun (WGS) entry which is preliminary data.</text>
</comment>
<evidence type="ECO:0008006" key="3">
    <source>
        <dbReference type="Google" id="ProtNLM"/>
    </source>
</evidence>
<dbReference type="AlphaFoldDB" id="A0A917HZZ5"/>
<protein>
    <recommendedName>
        <fullName evidence="3">Sporulation related domain-containing protein</fullName>
    </recommendedName>
</protein>
<dbReference type="Proteomes" id="UP000633278">
    <property type="component" value="Unassembled WGS sequence"/>
</dbReference>
<dbReference type="EMBL" id="BMJW01000002">
    <property type="protein sequence ID" value="GGH00635.1"/>
    <property type="molecule type" value="Genomic_DNA"/>
</dbReference>
<reference evidence="1" key="2">
    <citation type="submission" date="2020-09" db="EMBL/GenBank/DDBJ databases">
        <authorList>
            <person name="Sun Q."/>
            <person name="Zhou Y."/>
        </authorList>
    </citation>
    <scope>NUCLEOTIDE SEQUENCE</scope>
    <source>
        <strain evidence="1">CGMCC 1.15763</strain>
    </source>
</reference>
<gene>
    <name evidence="1" type="ORF">GCM10011416_19070</name>
</gene>
<sequence length="117" mass="13268">MLFSCGKKEPKKTIKPPVPKTEIKKEEPKVEVKKDVLVYTVQIAASYNKQSKKHEAIPNVINYNVNPWFKYSLGTYKTYQEARASRRSLLDVYPGAFVQALKNGAPIPIQEALKSTN</sequence>
<keyword evidence="2" id="KW-1185">Reference proteome</keyword>
<proteinExistence type="predicted"/>
<evidence type="ECO:0000313" key="1">
    <source>
        <dbReference type="EMBL" id="GGH00635.1"/>
    </source>
</evidence>
<name>A0A917HZZ5_9FLAO</name>
<evidence type="ECO:0000313" key="2">
    <source>
        <dbReference type="Proteomes" id="UP000633278"/>
    </source>
</evidence>
<accession>A0A917HZZ5</accession>